<dbReference type="SUPFAM" id="SSF48652">
    <property type="entry name" value="Tetraspanin"/>
    <property type="match status" value="1"/>
</dbReference>
<comment type="subcellular location">
    <subcellularLocation>
        <location evidence="1 6">Membrane</location>
        <topology evidence="1 6">Multi-pass membrane protein</topology>
    </subcellularLocation>
</comment>
<feature type="non-terminal residue" evidence="7">
    <location>
        <position position="1"/>
    </location>
</feature>
<dbReference type="Pfam" id="PF00335">
    <property type="entry name" value="Tetraspanin"/>
    <property type="match status" value="1"/>
</dbReference>
<sequence>LVLFQMSGCVFLVLGIWVILDPTKTHIFHLTATDGVPLDLVLYLAYFLIVIGCVIIFGGFCGCCGSLYERRSLLIAYFVFLFLLLCAELAVAIVTLVYREEFLKGLEGRLMNRFKEHYGQDSNIFTQAIDQAQFRFNCCGILSDNDYATTKWKNESVGISNRSRVNVPVTCCILANPDVEESWQHPQAKDETACQDTEYERHRLARHKKGCLEDLKTWFKEDTMILIGLGIGIAFLHVSDYYFPIFCSNVSKNVTSLFHIYAKELRGYEAFF</sequence>
<proteinExistence type="inferred from homology"/>
<feature type="transmembrane region" description="Helical" evidence="6">
    <location>
        <begin position="75"/>
        <end position="98"/>
    </location>
</feature>
<feature type="transmembrane region" description="Helical" evidence="6">
    <location>
        <begin position="41"/>
        <end position="68"/>
    </location>
</feature>
<organism evidence="7 8">
    <name type="scientific">Periplaneta americana</name>
    <name type="common">American cockroach</name>
    <name type="synonym">Blatta americana</name>
    <dbReference type="NCBI Taxonomy" id="6978"/>
    <lineage>
        <taxon>Eukaryota</taxon>
        <taxon>Metazoa</taxon>
        <taxon>Ecdysozoa</taxon>
        <taxon>Arthropoda</taxon>
        <taxon>Hexapoda</taxon>
        <taxon>Insecta</taxon>
        <taxon>Pterygota</taxon>
        <taxon>Neoptera</taxon>
        <taxon>Polyneoptera</taxon>
        <taxon>Dictyoptera</taxon>
        <taxon>Blattodea</taxon>
        <taxon>Blattoidea</taxon>
        <taxon>Blattidae</taxon>
        <taxon>Blattinae</taxon>
        <taxon>Periplaneta</taxon>
    </lineage>
</organism>
<comment type="similarity">
    <text evidence="2 6">Belongs to the tetraspanin (TM4SF) family.</text>
</comment>
<dbReference type="Gene3D" id="1.10.1450.10">
    <property type="entry name" value="Tetraspanin"/>
    <property type="match status" value="1"/>
</dbReference>
<keyword evidence="5 6" id="KW-0472">Membrane</keyword>
<comment type="caution">
    <text evidence="7">The sequence shown here is derived from an EMBL/GenBank/DDBJ whole genome shotgun (WGS) entry which is preliminary data.</text>
</comment>
<evidence type="ECO:0000256" key="3">
    <source>
        <dbReference type="ARBA" id="ARBA00022692"/>
    </source>
</evidence>
<dbReference type="InterPro" id="IPR018499">
    <property type="entry name" value="Tetraspanin/Peripherin"/>
</dbReference>
<dbReference type="PIRSF" id="PIRSF002419">
    <property type="entry name" value="Tetraspanin"/>
    <property type="match status" value="1"/>
</dbReference>
<reference evidence="7 8" key="1">
    <citation type="journal article" date="2022" name="Allergy">
        <title>Genome assembly and annotation of Periplaneta americana reveal a comprehensive cockroach allergen profile.</title>
        <authorList>
            <person name="Wang L."/>
            <person name="Xiong Q."/>
            <person name="Saelim N."/>
            <person name="Wang L."/>
            <person name="Nong W."/>
            <person name="Wan A.T."/>
            <person name="Shi M."/>
            <person name="Liu X."/>
            <person name="Cao Q."/>
            <person name="Hui J.H.L."/>
            <person name="Sookrung N."/>
            <person name="Leung T.F."/>
            <person name="Tungtrongchitr A."/>
            <person name="Tsui S.K.W."/>
        </authorList>
    </citation>
    <scope>NUCLEOTIDE SEQUENCE [LARGE SCALE GENOMIC DNA]</scope>
    <source>
        <strain evidence="7">PWHHKU_190912</strain>
    </source>
</reference>
<evidence type="ECO:0000313" key="7">
    <source>
        <dbReference type="EMBL" id="KAJ4436894.1"/>
    </source>
</evidence>
<evidence type="ECO:0000256" key="5">
    <source>
        <dbReference type="ARBA" id="ARBA00023136"/>
    </source>
</evidence>
<dbReference type="Proteomes" id="UP001148838">
    <property type="component" value="Unassembled WGS sequence"/>
</dbReference>
<feature type="transmembrane region" description="Helical" evidence="6">
    <location>
        <begin position="224"/>
        <end position="243"/>
    </location>
</feature>
<gene>
    <name evidence="7" type="ORF">ANN_17026</name>
</gene>
<evidence type="ECO:0000256" key="6">
    <source>
        <dbReference type="RuleBase" id="RU361218"/>
    </source>
</evidence>
<name>A0ABQ8SSU3_PERAM</name>
<comment type="caution">
    <text evidence="6">Lacks conserved residue(s) required for the propagation of feature annotation.</text>
</comment>
<dbReference type="InterPro" id="IPR000301">
    <property type="entry name" value="Tetraspanin_animals"/>
</dbReference>
<dbReference type="PRINTS" id="PR00259">
    <property type="entry name" value="TMFOUR"/>
</dbReference>
<evidence type="ECO:0000256" key="4">
    <source>
        <dbReference type="ARBA" id="ARBA00022989"/>
    </source>
</evidence>
<evidence type="ECO:0000256" key="1">
    <source>
        <dbReference type="ARBA" id="ARBA00004141"/>
    </source>
</evidence>
<keyword evidence="4 6" id="KW-1133">Transmembrane helix</keyword>
<dbReference type="InterPro" id="IPR008952">
    <property type="entry name" value="Tetraspanin_EC2_sf"/>
</dbReference>
<evidence type="ECO:0000313" key="8">
    <source>
        <dbReference type="Proteomes" id="UP001148838"/>
    </source>
</evidence>
<keyword evidence="8" id="KW-1185">Reference proteome</keyword>
<protein>
    <recommendedName>
        <fullName evidence="6">Tetraspanin</fullName>
    </recommendedName>
</protein>
<dbReference type="PANTHER" id="PTHR19282">
    <property type="entry name" value="TETRASPANIN"/>
    <property type="match status" value="1"/>
</dbReference>
<keyword evidence="3 6" id="KW-0812">Transmembrane</keyword>
<dbReference type="PANTHER" id="PTHR19282:SF555">
    <property type="entry name" value="TETRASPANIN-2A"/>
    <property type="match status" value="1"/>
</dbReference>
<evidence type="ECO:0000256" key="2">
    <source>
        <dbReference type="ARBA" id="ARBA00006840"/>
    </source>
</evidence>
<dbReference type="EMBL" id="JAJSOF020000021">
    <property type="protein sequence ID" value="KAJ4436894.1"/>
    <property type="molecule type" value="Genomic_DNA"/>
</dbReference>
<accession>A0ABQ8SSU3</accession>